<evidence type="ECO:0000313" key="1">
    <source>
        <dbReference type="EMBL" id="KAH7994194.1"/>
    </source>
</evidence>
<protein>
    <submittedName>
        <fullName evidence="1">Uncharacterized protein</fullName>
    </submittedName>
</protein>
<evidence type="ECO:0000313" key="2">
    <source>
        <dbReference type="Proteomes" id="UP000827872"/>
    </source>
</evidence>
<dbReference type="EMBL" id="CM037616">
    <property type="protein sequence ID" value="KAH7994194.1"/>
    <property type="molecule type" value="Genomic_DNA"/>
</dbReference>
<sequence length="99" mass="10695">MTTEVTCPAALKLRNKPSSSRCTRRRQPANNNSATHCPRGLNTPSVSNRDGSLSSACRSPGFPRPQLQNGPCLRVLLSPCPVYLSSCCFSLSLFSLLIT</sequence>
<name>A0ACB8ENB3_9SAUR</name>
<keyword evidence="2" id="KW-1185">Reference proteome</keyword>
<gene>
    <name evidence="1" type="ORF">K3G42_033446</name>
</gene>
<proteinExistence type="predicted"/>
<dbReference type="Proteomes" id="UP000827872">
    <property type="component" value="Linkage Group LG03"/>
</dbReference>
<organism evidence="1 2">
    <name type="scientific">Sphaerodactylus townsendi</name>
    <dbReference type="NCBI Taxonomy" id="933632"/>
    <lineage>
        <taxon>Eukaryota</taxon>
        <taxon>Metazoa</taxon>
        <taxon>Chordata</taxon>
        <taxon>Craniata</taxon>
        <taxon>Vertebrata</taxon>
        <taxon>Euteleostomi</taxon>
        <taxon>Lepidosauria</taxon>
        <taxon>Squamata</taxon>
        <taxon>Bifurcata</taxon>
        <taxon>Gekkota</taxon>
        <taxon>Sphaerodactylidae</taxon>
        <taxon>Sphaerodactylus</taxon>
    </lineage>
</organism>
<comment type="caution">
    <text evidence="1">The sequence shown here is derived from an EMBL/GenBank/DDBJ whole genome shotgun (WGS) entry which is preliminary data.</text>
</comment>
<reference evidence="1" key="1">
    <citation type="submission" date="2021-08" db="EMBL/GenBank/DDBJ databases">
        <title>The first chromosome-level gecko genome reveals the dynamic sex chromosomes of Neotropical dwarf geckos (Sphaerodactylidae: Sphaerodactylus).</title>
        <authorList>
            <person name="Pinto B.J."/>
            <person name="Keating S.E."/>
            <person name="Gamble T."/>
        </authorList>
    </citation>
    <scope>NUCLEOTIDE SEQUENCE</scope>
    <source>
        <strain evidence="1">TG3544</strain>
    </source>
</reference>
<accession>A0ACB8ENB3</accession>